<feature type="region of interest" description="Disordered" evidence="1">
    <location>
        <begin position="585"/>
        <end position="619"/>
    </location>
</feature>
<dbReference type="PANTHER" id="PTHR15992:SF5">
    <property type="entry name" value="HOLLIDAY JUNCTION RECOGNITION PROTEIN"/>
    <property type="match status" value="1"/>
</dbReference>
<accession>A0A6P5J0C7</accession>
<feature type="region of interest" description="Disordered" evidence="1">
    <location>
        <begin position="371"/>
        <end position="414"/>
    </location>
</feature>
<dbReference type="Proteomes" id="UP000515140">
    <property type="component" value="Unplaced"/>
</dbReference>
<gene>
    <name evidence="3" type="primary">HJURP</name>
</gene>
<organism evidence="2 3">
    <name type="scientific">Phascolarctos cinereus</name>
    <name type="common">Koala</name>
    <dbReference type="NCBI Taxonomy" id="38626"/>
    <lineage>
        <taxon>Eukaryota</taxon>
        <taxon>Metazoa</taxon>
        <taxon>Chordata</taxon>
        <taxon>Craniata</taxon>
        <taxon>Vertebrata</taxon>
        <taxon>Euteleostomi</taxon>
        <taxon>Mammalia</taxon>
        <taxon>Metatheria</taxon>
        <taxon>Diprotodontia</taxon>
        <taxon>Phascolarctidae</taxon>
        <taxon>Phascolarctos</taxon>
    </lineage>
</organism>
<name>A0A6P5J0C7_PHACI</name>
<evidence type="ECO:0000313" key="3">
    <source>
        <dbReference type="RefSeq" id="XP_020827822.1"/>
    </source>
</evidence>
<evidence type="ECO:0000313" key="2">
    <source>
        <dbReference type="Proteomes" id="UP000515140"/>
    </source>
</evidence>
<feature type="compositionally biased region" description="Polar residues" evidence="1">
    <location>
        <begin position="388"/>
        <end position="402"/>
    </location>
</feature>
<dbReference type="InParanoid" id="A0A6P5J0C7"/>
<dbReference type="GO" id="GO:0000775">
    <property type="term" value="C:chromosome, centromeric region"/>
    <property type="evidence" value="ECO:0007669"/>
    <property type="project" value="TreeGrafter"/>
</dbReference>
<dbReference type="PANTHER" id="PTHR15992">
    <property type="entry name" value="HOLLIDAY JUNCTION RECOGNITION PROTEIN"/>
    <property type="match status" value="1"/>
</dbReference>
<keyword evidence="2" id="KW-1185">Reference proteome</keyword>
<feature type="region of interest" description="Disordered" evidence="1">
    <location>
        <begin position="442"/>
        <end position="483"/>
    </location>
</feature>
<dbReference type="GeneID" id="110198065"/>
<dbReference type="GO" id="GO:0042393">
    <property type="term" value="F:histone binding"/>
    <property type="evidence" value="ECO:0007669"/>
    <property type="project" value="TreeGrafter"/>
</dbReference>
<sequence>MVAGGAGPSFGTPLPRWRRPWPGMVGTGSRQQERQRRRLLEKLQASNRRFASVMGTLVAKYDRPFEEDRLVHIATLTYETPSGLRVWGGRIVTQEIFQSVQLSLEKEGYSMDNMQSTFTDVKSNGVDESLVQRNSDVSLKDDSLRSLAESDLDKKYMTRVDVILEDDHPKMVRFDSFSRKKAQKTPKILSTKGRPKALLGCCGNGPWENYGIPVKPTSPFQGPPDTSMLHVPPNQSLLAWRARRSGSLGDTAFEGEEAAQNLTLSDIYAEMLCSLSKCLPSQKMGLVSTNKYTSKGWFPKKRRLNITLTMESSFLKISQKFQIIPGEKNSLICRKDYKQNFLPCIEPDTIVNNSELLTTSSSPLALKVTLHNRSTQDSPSRPRDMRQVSPSSLQSHMGSRSPATPRLCLPPAPSAKERFRPLQQGVPGRDVLGQERCLSRSLVMPRMLQTPKNSPLSHERLSQEHSASDTSETGPKTGVPRKVTKARKSLPFCMEKIPCKARDVIDSMFDTYSQETTQWARELLFLKKSGQKSKVLSQSKFGDSVEGLGPWDGPQEPQKAASPRVVARYSLYETVNMLHCPALPRAISKGDFSSPTKRRKVSSSQTWDHFSPSKMRDKA</sequence>
<dbReference type="KEGG" id="pcw:110198065"/>
<reference evidence="3" key="1">
    <citation type="submission" date="2025-08" db="UniProtKB">
        <authorList>
            <consortium name="RefSeq"/>
        </authorList>
    </citation>
    <scope>IDENTIFICATION</scope>
    <source>
        <tissue evidence="3">Spleen</tissue>
    </source>
</reference>
<dbReference type="GO" id="GO:0034080">
    <property type="term" value="P:CENP-A containing chromatin assembly"/>
    <property type="evidence" value="ECO:0007669"/>
    <property type="project" value="TreeGrafter"/>
</dbReference>
<feature type="compositionally biased region" description="Basic and acidic residues" evidence="1">
    <location>
        <begin position="457"/>
        <end position="467"/>
    </location>
</feature>
<dbReference type="AlphaFoldDB" id="A0A6P5J0C7"/>
<dbReference type="Gene3D" id="6.10.250.2320">
    <property type="match status" value="1"/>
</dbReference>
<evidence type="ECO:0000256" key="1">
    <source>
        <dbReference type="SAM" id="MobiDB-lite"/>
    </source>
</evidence>
<proteinExistence type="predicted"/>
<protein>
    <submittedName>
        <fullName evidence="3">Holliday junction recognition protein isoform X1</fullName>
    </submittedName>
</protein>
<dbReference type="CTD" id="55355"/>
<dbReference type="RefSeq" id="XP_020827822.1">
    <property type="nucleotide sequence ID" value="XM_020972163.1"/>
</dbReference>
<feature type="region of interest" description="Disordered" evidence="1">
    <location>
        <begin position="1"/>
        <end position="35"/>
    </location>
</feature>